<sequence length="145" mass="16486">MDDDIEIGQRTWKRATLPIQQDAFREGYEVGRKANYQQGFDAGYLQGFKNGFKMGLINGTQRANEDLNNEELDGLGLKSYDSPHRGSCVMCPSVNEPFTKEKMAEIASKYETLEQIFLKQETMTFPEEEIALILNKFEQTSGSDI</sequence>
<evidence type="ECO:0000313" key="3">
    <source>
        <dbReference type="EMBL" id="JAG63984.1"/>
    </source>
</evidence>
<reference evidence="3" key="3">
    <citation type="submission" date="2014-09" db="EMBL/GenBank/DDBJ databases">
        <authorList>
            <person name="Magalhaes I.L.F."/>
            <person name="Oliveira U."/>
            <person name="Santos F.R."/>
            <person name="Vidigal T.H.D.A."/>
            <person name="Brescovit A.D."/>
            <person name="Santos A.J."/>
        </authorList>
    </citation>
    <scope>NUCLEOTIDE SEQUENCE</scope>
</reference>
<evidence type="ECO:0000259" key="1">
    <source>
        <dbReference type="Pfam" id="PF09811"/>
    </source>
</evidence>
<reference evidence="2" key="2">
    <citation type="submission" date="2014-07" db="EMBL/GenBank/DDBJ databases">
        <authorList>
            <person name="Hull J."/>
        </authorList>
    </citation>
    <scope>NUCLEOTIDE SEQUENCE</scope>
</reference>
<feature type="domain" description="Essential protein Yae1 N-terminal" evidence="1">
    <location>
        <begin position="24"/>
        <end position="59"/>
    </location>
</feature>
<name>A0A0A9Z6W4_LYGHE</name>
<dbReference type="EMBL" id="GBHO01006054">
    <property type="protein sequence ID" value="JAG37550.1"/>
    <property type="molecule type" value="Transcribed_RNA"/>
</dbReference>
<organism evidence="2">
    <name type="scientific">Lygus hesperus</name>
    <name type="common">Western plant bug</name>
    <dbReference type="NCBI Taxonomy" id="30085"/>
    <lineage>
        <taxon>Eukaryota</taxon>
        <taxon>Metazoa</taxon>
        <taxon>Ecdysozoa</taxon>
        <taxon>Arthropoda</taxon>
        <taxon>Hexapoda</taxon>
        <taxon>Insecta</taxon>
        <taxon>Pterygota</taxon>
        <taxon>Neoptera</taxon>
        <taxon>Paraneoptera</taxon>
        <taxon>Hemiptera</taxon>
        <taxon>Heteroptera</taxon>
        <taxon>Panheteroptera</taxon>
        <taxon>Cimicomorpha</taxon>
        <taxon>Miridae</taxon>
        <taxon>Mirini</taxon>
        <taxon>Lygus</taxon>
    </lineage>
</organism>
<proteinExistence type="predicted"/>
<protein>
    <submittedName>
        <fullName evidence="2">Yae1 domain-containing protein 1</fullName>
    </submittedName>
</protein>
<accession>A0A0A9Z6W4</accession>
<dbReference type="AlphaFoldDB" id="A0A0A9Z6W4"/>
<dbReference type="Pfam" id="PF09811">
    <property type="entry name" value="Yae1_N"/>
    <property type="match status" value="1"/>
</dbReference>
<reference evidence="2" key="1">
    <citation type="journal article" date="2014" name="PLoS ONE">
        <title>Transcriptome-Based Identification of ABC Transporters in the Western Tarnished Plant Bug Lygus hesperus.</title>
        <authorList>
            <person name="Hull J.J."/>
            <person name="Chaney K."/>
            <person name="Geib S.M."/>
            <person name="Fabrick J.A."/>
            <person name="Brent C.S."/>
            <person name="Walsh D."/>
            <person name="Lavine L.C."/>
        </authorList>
    </citation>
    <scope>NUCLEOTIDE SEQUENCE</scope>
</reference>
<dbReference type="EMBL" id="GDHC01008351">
    <property type="protein sequence ID" value="JAQ10278.1"/>
    <property type="molecule type" value="Transcribed_RNA"/>
</dbReference>
<evidence type="ECO:0000313" key="4">
    <source>
        <dbReference type="EMBL" id="JAQ10278.1"/>
    </source>
</evidence>
<reference evidence="4" key="4">
    <citation type="journal article" date="2016" name="Gigascience">
        <title>De novo construction of an expanded transcriptome assembly for the western tarnished plant bug, Lygus hesperus.</title>
        <authorList>
            <person name="Tassone E.E."/>
            <person name="Geib S.M."/>
            <person name="Hall B."/>
            <person name="Fabrick J.A."/>
            <person name="Brent C.S."/>
            <person name="Hull J.J."/>
        </authorList>
    </citation>
    <scope>NUCLEOTIDE SEQUENCE</scope>
</reference>
<dbReference type="InterPro" id="IPR019191">
    <property type="entry name" value="Essential_protein_Yae1_N"/>
</dbReference>
<dbReference type="EMBL" id="GBRD01001837">
    <property type="protein sequence ID" value="JAG63984.1"/>
    <property type="molecule type" value="Transcribed_RNA"/>
</dbReference>
<gene>
    <name evidence="2" type="primary">YAE1D1</name>
    <name evidence="2" type="ORF">CM83_31347</name>
    <name evidence="4" type="ORF">g.43556</name>
</gene>
<evidence type="ECO:0000313" key="2">
    <source>
        <dbReference type="EMBL" id="JAG37550.1"/>
    </source>
</evidence>